<dbReference type="InterPro" id="IPR036388">
    <property type="entry name" value="WH-like_DNA-bd_sf"/>
</dbReference>
<dbReference type="SUPFAM" id="SSF46785">
    <property type="entry name" value="Winged helix' DNA-binding domain"/>
    <property type="match status" value="1"/>
</dbReference>
<comment type="caution">
    <text evidence="5">The sequence shown here is derived from an EMBL/GenBank/DDBJ whole genome shotgun (WGS) entry which is preliminary data.</text>
</comment>
<dbReference type="PROSITE" id="PS50995">
    <property type="entry name" value="HTH_MARR_2"/>
    <property type="match status" value="1"/>
</dbReference>
<dbReference type="RefSeq" id="WP_048571427.1">
    <property type="nucleotide sequence ID" value="NZ_LFVU01000028.1"/>
</dbReference>
<protein>
    <submittedName>
        <fullName evidence="5">MarR family transcriptional regulator</fullName>
    </submittedName>
</protein>
<sequence>MLMNKLSIIVRQYHVFSIRELQEFDIGHAEQAILMFLRGSENVNQEAIASYFTLDKGAVAKTLSKLEKKEYIKRVTNLENQREKLISLDSKGREIIDYMMKMNEEWINSVFKGLSQSDIEHLEKNASIIAANAIKVVNKE</sequence>
<dbReference type="STRING" id="1121307.CLCY_1c02700"/>
<keyword evidence="1" id="KW-0805">Transcription regulation</keyword>
<evidence type="ECO:0000313" key="6">
    <source>
        <dbReference type="Proteomes" id="UP000036756"/>
    </source>
</evidence>
<evidence type="ECO:0000259" key="4">
    <source>
        <dbReference type="PROSITE" id="PS50995"/>
    </source>
</evidence>
<dbReference type="Proteomes" id="UP000036756">
    <property type="component" value="Unassembled WGS sequence"/>
</dbReference>
<reference evidence="5 6" key="1">
    <citation type="submission" date="2015-06" db="EMBL/GenBank/DDBJ databases">
        <title>Draft genome sequence of the purine-degrading Clostridium cylindrosporum HC-1 (DSM 605).</title>
        <authorList>
            <person name="Poehlein A."/>
            <person name="Schiel-Bengelsdorf B."/>
            <person name="Bengelsdorf F."/>
            <person name="Daniel R."/>
            <person name="Duerre P."/>
        </authorList>
    </citation>
    <scope>NUCLEOTIDE SEQUENCE [LARGE SCALE GENOMIC DNA]</scope>
    <source>
        <strain evidence="5 6">DSM 605</strain>
    </source>
</reference>
<name>A0A0J8FZQ1_CLOCY</name>
<accession>A0A0J8FZQ1</accession>
<evidence type="ECO:0000313" key="5">
    <source>
        <dbReference type="EMBL" id="KMT21036.1"/>
    </source>
</evidence>
<keyword evidence="3" id="KW-0804">Transcription</keyword>
<dbReference type="PATRIC" id="fig|1121307.3.peg.634"/>
<evidence type="ECO:0000256" key="3">
    <source>
        <dbReference type="ARBA" id="ARBA00023163"/>
    </source>
</evidence>
<dbReference type="PANTHER" id="PTHR42756">
    <property type="entry name" value="TRANSCRIPTIONAL REGULATOR, MARR"/>
    <property type="match status" value="1"/>
</dbReference>
<keyword evidence="6" id="KW-1185">Reference proteome</keyword>
<organism evidence="5 6">
    <name type="scientific">Clostridium cylindrosporum DSM 605</name>
    <dbReference type="NCBI Taxonomy" id="1121307"/>
    <lineage>
        <taxon>Bacteria</taxon>
        <taxon>Bacillati</taxon>
        <taxon>Bacillota</taxon>
        <taxon>Clostridia</taxon>
        <taxon>Eubacteriales</taxon>
        <taxon>Clostridiaceae</taxon>
        <taxon>Clostridium</taxon>
    </lineage>
</organism>
<dbReference type="EMBL" id="LFVU01000028">
    <property type="protein sequence ID" value="KMT21036.1"/>
    <property type="molecule type" value="Genomic_DNA"/>
</dbReference>
<dbReference type="Pfam" id="PF01047">
    <property type="entry name" value="MarR"/>
    <property type="match status" value="1"/>
</dbReference>
<dbReference type="InterPro" id="IPR036390">
    <property type="entry name" value="WH_DNA-bd_sf"/>
</dbReference>
<proteinExistence type="predicted"/>
<dbReference type="AlphaFoldDB" id="A0A0J8FZQ1"/>
<dbReference type="GO" id="GO:0003700">
    <property type="term" value="F:DNA-binding transcription factor activity"/>
    <property type="evidence" value="ECO:0007669"/>
    <property type="project" value="InterPro"/>
</dbReference>
<gene>
    <name evidence="5" type="ORF">CLCY_1c02700</name>
</gene>
<dbReference type="InterPro" id="IPR000835">
    <property type="entry name" value="HTH_MarR-typ"/>
</dbReference>
<dbReference type="PRINTS" id="PR00598">
    <property type="entry name" value="HTHMARR"/>
</dbReference>
<dbReference type="PANTHER" id="PTHR42756:SF1">
    <property type="entry name" value="TRANSCRIPTIONAL REPRESSOR OF EMRAB OPERON"/>
    <property type="match status" value="1"/>
</dbReference>
<evidence type="ECO:0000256" key="1">
    <source>
        <dbReference type="ARBA" id="ARBA00023015"/>
    </source>
</evidence>
<feature type="domain" description="HTH marR-type" evidence="4">
    <location>
        <begin position="1"/>
        <end position="131"/>
    </location>
</feature>
<keyword evidence="2" id="KW-0238">DNA-binding</keyword>
<dbReference type="Gene3D" id="1.10.10.10">
    <property type="entry name" value="Winged helix-like DNA-binding domain superfamily/Winged helix DNA-binding domain"/>
    <property type="match status" value="1"/>
</dbReference>
<evidence type="ECO:0000256" key="2">
    <source>
        <dbReference type="ARBA" id="ARBA00023125"/>
    </source>
</evidence>
<dbReference type="GO" id="GO:0003677">
    <property type="term" value="F:DNA binding"/>
    <property type="evidence" value="ECO:0007669"/>
    <property type="project" value="UniProtKB-KW"/>
</dbReference>
<dbReference type="SMART" id="SM00347">
    <property type="entry name" value="HTH_MARR"/>
    <property type="match status" value="1"/>
</dbReference>